<keyword evidence="1" id="KW-0812">Transmembrane</keyword>
<dbReference type="AlphaFoldDB" id="A0A3B6BYQ3"/>
<dbReference type="Proteomes" id="UP000019116">
    <property type="component" value="Chromosome 2B"/>
</dbReference>
<evidence type="ECO:0000259" key="2">
    <source>
        <dbReference type="Pfam" id="PF13968"/>
    </source>
</evidence>
<feature type="domain" description="DUF4220" evidence="2">
    <location>
        <begin position="104"/>
        <end position="468"/>
    </location>
</feature>
<dbReference type="Gramene" id="TraesCS2B03G0166900.1">
    <property type="protein sequence ID" value="TraesCS2B03G0166900.1.CDS1"/>
    <property type="gene ID" value="TraesCS2B03G0166900"/>
</dbReference>
<dbReference type="Gramene" id="TraesCS2B02G074800.1">
    <property type="protein sequence ID" value="TraesCS2B02G074800.1.cds1"/>
    <property type="gene ID" value="TraesCS2B02G074800"/>
</dbReference>
<feature type="transmembrane region" description="Helical" evidence="1">
    <location>
        <begin position="92"/>
        <end position="109"/>
    </location>
</feature>
<feature type="transmembrane region" description="Helical" evidence="1">
    <location>
        <begin position="349"/>
        <end position="377"/>
    </location>
</feature>
<dbReference type="PANTHER" id="PTHR31325">
    <property type="entry name" value="OS01G0798800 PROTEIN-RELATED"/>
    <property type="match status" value="1"/>
</dbReference>
<feature type="transmembrane region" description="Helical" evidence="1">
    <location>
        <begin position="57"/>
        <end position="80"/>
    </location>
</feature>
<dbReference type="OrthoDB" id="664478at2759"/>
<organism evidence="3">
    <name type="scientific">Triticum aestivum</name>
    <name type="common">Wheat</name>
    <dbReference type="NCBI Taxonomy" id="4565"/>
    <lineage>
        <taxon>Eukaryota</taxon>
        <taxon>Viridiplantae</taxon>
        <taxon>Streptophyta</taxon>
        <taxon>Embryophyta</taxon>
        <taxon>Tracheophyta</taxon>
        <taxon>Spermatophyta</taxon>
        <taxon>Magnoliopsida</taxon>
        <taxon>Liliopsida</taxon>
        <taxon>Poales</taxon>
        <taxon>Poaceae</taxon>
        <taxon>BOP clade</taxon>
        <taxon>Pooideae</taxon>
        <taxon>Triticodae</taxon>
        <taxon>Triticeae</taxon>
        <taxon>Triticinae</taxon>
        <taxon>Triticum</taxon>
    </lineage>
</organism>
<reference evidence="3" key="2">
    <citation type="submission" date="2018-10" db="UniProtKB">
        <authorList>
            <consortium name="EnsemblPlants"/>
        </authorList>
    </citation>
    <scope>IDENTIFICATION</scope>
</reference>
<dbReference type="STRING" id="4565.A0A3B6BYQ3"/>
<keyword evidence="1" id="KW-0472">Membrane</keyword>
<dbReference type="EnsemblPlants" id="TraesCS2B02G074800.1">
    <property type="protein sequence ID" value="TraesCS2B02G074800.1.cds1"/>
    <property type="gene ID" value="TraesCS2B02G074800"/>
</dbReference>
<feature type="transmembrane region" description="Helical" evidence="1">
    <location>
        <begin position="143"/>
        <end position="160"/>
    </location>
</feature>
<keyword evidence="4" id="KW-1185">Reference proteome</keyword>
<feature type="transmembrane region" description="Helical" evidence="1">
    <location>
        <begin position="25"/>
        <end position="45"/>
    </location>
</feature>
<name>A0A3B6BYQ3_WHEAT</name>
<reference evidence="3" key="1">
    <citation type="submission" date="2018-08" db="EMBL/GenBank/DDBJ databases">
        <authorList>
            <person name="Rossello M."/>
        </authorList>
    </citation>
    <scope>NUCLEOTIDE SEQUENCE [LARGE SCALE GENOMIC DNA]</scope>
    <source>
        <strain evidence="3">cv. Chinese Spring</strain>
    </source>
</reference>
<evidence type="ECO:0000313" key="3">
    <source>
        <dbReference type="EnsemblPlants" id="TraesCS2B02G074800.1.cds1"/>
    </source>
</evidence>
<sequence>MDREQVSNAAAAPDSSRSITGQPEVIKIDILLVVLTVLVVLLRCLSRRRSRISHDTLGRYFLLGASAVYFSLTAYIFSILTTYMSSLDEGDYLLVPSIVLLLVVLLQFLKSNADMAALAVGAVASPTAGDDIDSQKIRPSMESLVSSLWVAGLLIYYIYVKERDDLYFLAYVDLPIFLLWALGVARMVLRFVAFQRANGSFAVGRNAKLIEGYMAQLQDQEGCRRYSEEAAVPHLIVTGEKKLDVEESHEGYRVKEDNSSCLVTLDKVWSSRLPSKVKDLCLSFSLFKCLRRRFAGYQLAEAGSSWAFHFVCNGLLGPEDDHARMFKVISSELAFACDFYYSPLPAASLGAWFAALHFFLSAIICSLTFIIIPLLLFSIPQIMAIMSLDEDDSVGNTFLLLLVLVVALVTLCVEIVEMVTSVRSNWTKISMVGHYINGSCWSWVICPCLLRCKPPSRWKDEIGQNLILKPNLPWAHMFKQIFHPRKNRYKAVVKIPLEVKDAVIRSLKSTSGQLTNSITTVRPRCSPDFTWTCYERITTSTDAILVWYIATFLFEIKCSSPTSAPTKSMVVATSLSRYCAYLVAEAPELLPNNAAWTKHRYQKVKNVSKQHIWLTTPAPIRHWKRMS</sequence>
<accession>A0A3B6BYQ3</accession>
<feature type="transmembrane region" description="Helical" evidence="1">
    <location>
        <begin position="166"/>
        <end position="189"/>
    </location>
</feature>
<dbReference type="InterPro" id="IPR025315">
    <property type="entry name" value="DUF4220"/>
</dbReference>
<evidence type="ECO:0000313" key="4">
    <source>
        <dbReference type="Proteomes" id="UP000019116"/>
    </source>
</evidence>
<dbReference type="Pfam" id="PF13968">
    <property type="entry name" value="DUF4220"/>
    <property type="match status" value="1"/>
</dbReference>
<feature type="transmembrane region" description="Helical" evidence="1">
    <location>
        <begin position="397"/>
        <end position="416"/>
    </location>
</feature>
<evidence type="ECO:0000256" key="1">
    <source>
        <dbReference type="SAM" id="Phobius"/>
    </source>
</evidence>
<protein>
    <recommendedName>
        <fullName evidence="2">DUF4220 domain-containing protein</fullName>
    </recommendedName>
</protein>
<keyword evidence="1" id="KW-1133">Transmembrane helix</keyword>
<proteinExistence type="predicted"/>